<feature type="compositionally biased region" description="Acidic residues" evidence="1">
    <location>
        <begin position="39"/>
        <end position="69"/>
    </location>
</feature>
<sequence>MGCGNHGWGDGRKPHDGAVSDEDEGAGDAAGGPDMDTTSGEDDDDDGTAVDAGADEIGGDQDDDDLPYE</sequence>
<name>A0A1H3NW11_9ACTN</name>
<feature type="compositionally biased region" description="Basic and acidic residues" evidence="1">
    <location>
        <begin position="9"/>
        <end position="18"/>
    </location>
</feature>
<organism evidence="2 3">
    <name type="scientific">Micromonospora pattaloongensis</name>
    <dbReference type="NCBI Taxonomy" id="405436"/>
    <lineage>
        <taxon>Bacteria</taxon>
        <taxon>Bacillati</taxon>
        <taxon>Actinomycetota</taxon>
        <taxon>Actinomycetes</taxon>
        <taxon>Micromonosporales</taxon>
        <taxon>Micromonosporaceae</taxon>
        <taxon>Micromonospora</taxon>
    </lineage>
</organism>
<feature type="region of interest" description="Disordered" evidence="1">
    <location>
        <begin position="1"/>
        <end position="69"/>
    </location>
</feature>
<dbReference type="EMBL" id="FNPH01000004">
    <property type="protein sequence ID" value="SDY92883.1"/>
    <property type="molecule type" value="Genomic_DNA"/>
</dbReference>
<proteinExistence type="predicted"/>
<dbReference type="STRING" id="405436.SAMN05444365_104185"/>
<keyword evidence="3" id="KW-1185">Reference proteome</keyword>
<dbReference type="AlphaFoldDB" id="A0A1H3NW11"/>
<evidence type="ECO:0000256" key="1">
    <source>
        <dbReference type="SAM" id="MobiDB-lite"/>
    </source>
</evidence>
<dbReference type="Proteomes" id="UP000242415">
    <property type="component" value="Unassembled WGS sequence"/>
</dbReference>
<evidence type="ECO:0000313" key="3">
    <source>
        <dbReference type="Proteomes" id="UP000242415"/>
    </source>
</evidence>
<reference evidence="3" key="1">
    <citation type="submission" date="2016-10" db="EMBL/GenBank/DDBJ databases">
        <authorList>
            <person name="Varghese N."/>
            <person name="Submissions S."/>
        </authorList>
    </citation>
    <scope>NUCLEOTIDE SEQUENCE [LARGE SCALE GENOMIC DNA]</scope>
    <source>
        <strain evidence="3">DSM 45245</strain>
    </source>
</reference>
<evidence type="ECO:0000313" key="2">
    <source>
        <dbReference type="EMBL" id="SDY92883.1"/>
    </source>
</evidence>
<gene>
    <name evidence="2" type="ORF">SAMN05444365_104185</name>
</gene>
<protein>
    <submittedName>
        <fullName evidence="2">Uncharacterized protein</fullName>
    </submittedName>
</protein>
<accession>A0A1H3NW11</accession>